<dbReference type="SUPFAM" id="SSF88723">
    <property type="entry name" value="PIN domain-like"/>
    <property type="match status" value="1"/>
</dbReference>
<keyword evidence="3" id="KW-1185">Reference proteome</keyword>
<reference evidence="2" key="1">
    <citation type="submission" date="2023-06" db="EMBL/GenBank/DDBJ databases">
        <title>Phylogenetic Diversity of Rhizobium strains.</title>
        <authorList>
            <person name="Moura F.T."/>
            <person name="Helene L.C.F."/>
            <person name="Hungria M."/>
        </authorList>
    </citation>
    <scope>NUCLEOTIDE SEQUENCE</scope>
    <source>
        <strain evidence="2">CCGE526</strain>
    </source>
</reference>
<dbReference type="Proteomes" id="UP001172645">
    <property type="component" value="Unassembled WGS sequence"/>
</dbReference>
<dbReference type="InterPro" id="IPR002850">
    <property type="entry name" value="PIN_toxin-like"/>
</dbReference>
<gene>
    <name evidence="2" type="ORF">PY649_14175</name>
</gene>
<sequence length="141" mass="15786">MKVVIDTNILVSAVMNADGASRHVIRLCLEGHLVPLIGNALFAEYEDVCGRDTLFDDRLISKEDRIALLDAFLSSCLWTPIYYLWRPNLRDEADNHLIELAVGGGASAVITANKKDFARAELLFPQLEIRTAGEFLTQRRL</sequence>
<dbReference type="Pfam" id="PF13470">
    <property type="entry name" value="PIN_3"/>
    <property type="match status" value="1"/>
</dbReference>
<evidence type="ECO:0000259" key="1">
    <source>
        <dbReference type="Pfam" id="PF13470"/>
    </source>
</evidence>
<evidence type="ECO:0000313" key="3">
    <source>
        <dbReference type="Proteomes" id="UP001172645"/>
    </source>
</evidence>
<dbReference type="RefSeq" id="WP_285869114.1">
    <property type="nucleotide sequence ID" value="NZ_JARFYM010000010.1"/>
</dbReference>
<accession>A0ABT7JUN5</accession>
<dbReference type="InterPro" id="IPR002716">
    <property type="entry name" value="PIN_dom"/>
</dbReference>
<proteinExistence type="predicted"/>
<dbReference type="NCBIfam" id="TIGR00305">
    <property type="entry name" value="putative toxin-antitoxin system toxin component, PIN family"/>
    <property type="match status" value="1"/>
</dbReference>
<protein>
    <submittedName>
        <fullName evidence="2">Toxin-antitoxin system toxin component, PIN family</fullName>
    </submittedName>
</protein>
<dbReference type="PANTHER" id="PTHR34610:SF3">
    <property type="entry name" value="SSL7007 PROTEIN"/>
    <property type="match status" value="1"/>
</dbReference>
<evidence type="ECO:0000313" key="2">
    <source>
        <dbReference type="EMBL" id="MDL2400051.1"/>
    </source>
</evidence>
<feature type="domain" description="PIN" evidence="1">
    <location>
        <begin position="2"/>
        <end position="115"/>
    </location>
</feature>
<dbReference type="InterPro" id="IPR029060">
    <property type="entry name" value="PIN-like_dom_sf"/>
</dbReference>
<dbReference type="EMBL" id="JARFYM010000010">
    <property type="protein sequence ID" value="MDL2400051.1"/>
    <property type="molecule type" value="Genomic_DNA"/>
</dbReference>
<name>A0ABT7JUN5_9HYPH</name>
<dbReference type="PANTHER" id="PTHR34610">
    <property type="entry name" value="SSL7007 PROTEIN"/>
    <property type="match status" value="1"/>
</dbReference>
<organism evidence="2 3">
    <name type="scientific">Rhizobium mayense</name>
    <dbReference type="NCBI Taxonomy" id="1312184"/>
    <lineage>
        <taxon>Bacteria</taxon>
        <taxon>Pseudomonadati</taxon>
        <taxon>Pseudomonadota</taxon>
        <taxon>Alphaproteobacteria</taxon>
        <taxon>Hyphomicrobiales</taxon>
        <taxon>Rhizobiaceae</taxon>
        <taxon>Rhizobium/Agrobacterium group</taxon>
        <taxon>Rhizobium</taxon>
    </lineage>
</organism>
<comment type="caution">
    <text evidence="2">The sequence shown here is derived from an EMBL/GenBank/DDBJ whole genome shotgun (WGS) entry which is preliminary data.</text>
</comment>